<comment type="caution">
    <text evidence="1">The sequence shown here is derived from an EMBL/GenBank/DDBJ whole genome shotgun (WGS) entry which is preliminary data.</text>
</comment>
<evidence type="ECO:0008006" key="3">
    <source>
        <dbReference type="Google" id="ProtNLM"/>
    </source>
</evidence>
<dbReference type="EMBL" id="JANKHG010000001">
    <property type="protein sequence ID" value="MCR2745194.1"/>
    <property type="molecule type" value="Genomic_DNA"/>
</dbReference>
<dbReference type="RefSeq" id="WP_257510445.1">
    <property type="nucleotide sequence ID" value="NZ_JANKHG010000001.1"/>
</dbReference>
<evidence type="ECO:0000313" key="2">
    <source>
        <dbReference type="Proteomes" id="UP001165267"/>
    </source>
</evidence>
<sequence length="109" mass="11951">MNHEELQTVRDQLESVFAALYLIDPDNLNAEQRKQHQQTLAAAYLALVNAENADYDVLGIQARQQIAELSKGLQGIQKGVSGLATPDEKLGVVTEGLDLLARLARIVQI</sequence>
<name>A0ABT1XE76_9BURK</name>
<gene>
    <name evidence="1" type="ORF">NSP04_00860</name>
</gene>
<keyword evidence="2" id="KW-1185">Reference proteome</keyword>
<accession>A0ABT1XE76</accession>
<protein>
    <recommendedName>
        <fullName evidence="3">Transposase</fullName>
    </recommendedName>
</protein>
<organism evidence="1 2">
    <name type="scientific">Limnobacter parvus</name>
    <dbReference type="NCBI Taxonomy" id="2939690"/>
    <lineage>
        <taxon>Bacteria</taxon>
        <taxon>Pseudomonadati</taxon>
        <taxon>Pseudomonadota</taxon>
        <taxon>Betaproteobacteria</taxon>
        <taxon>Burkholderiales</taxon>
        <taxon>Burkholderiaceae</taxon>
        <taxon>Limnobacter</taxon>
    </lineage>
</organism>
<proteinExistence type="predicted"/>
<dbReference type="Proteomes" id="UP001165267">
    <property type="component" value="Unassembled WGS sequence"/>
</dbReference>
<reference evidence="1" key="1">
    <citation type="submission" date="2022-07" db="EMBL/GenBank/DDBJ databases">
        <authorList>
            <person name="Xamxidin M."/>
        </authorList>
    </citation>
    <scope>NUCLEOTIDE SEQUENCE</scope>
    <source>
        <strain evidence="1">YS8-69</strain>
    </source>
</reference>
<evidence type="ECO:0000313" key="1">
    <source>
        <dbReference type="EMBL" id="MCR2745194.1"/>
    </source>
</evidence>